<dbReference type="Proteomes" id="UP000471052">
    <property type="component" value="Unassembled WGS sequence"/>
</dbReference>
<dbReference type="EMBL" id="VUNP01000003">
    <property type="protein sequence ID" value="MST53074.1"/>
    <property type="molecule type" value="Genomic_DNA"/>
</dbReference>
<organism evidence="2 4">
    <name type="scientific">Streptococcus alactolyticus</name>
    <dbReference type="NCBI Taxonomy" id="29389"/>
    <lineage>
        <taxon>Bacteria</taxon>
        <taxon>Bacillati</taxon>
        <taxon>Bacillota</taxon>
        <taxon>Bacilli</taxon>
        <taxon>Lactobacillales</taxon>
        <taxon>Streptococcaceae</taxon>
        <taxon>Streptococcus</taxon>
    </lineage>
</organism>
<dbReference type="AlphaFoldDB" id="A0A6N7X3M5"/>
<protein>
    <submittedName>
        <fullName evidence="2">DUF1146 domain-containing protein</fullName>
    </submittedName>
    <submittedName>
        <fullName evidence="3">DUF1146 family protein</fullName>
    </submittedName>
</protein>
<sequence>MEILNTTVSLFSHVIFIAMTNSLLRQLFDWSKWIKNTPDNIGRLKVFILFLSIAIGYLVSNFILEIVTLSQTLFFSFQ</sequence>
<dbReference type="Proteomes" id="UP001212085">
    <property type="component" value="Chromosome"/>
</dbReference>
<dbReference type="InterPro" id="IPR009526">
    <property type="entry name" value="DUF1146"/>
</dbReference>
<proteinExistence type="predicted"/>
<evidence type="ECO:0000313" key="5">
    <source>
        <dbReference type="Proteomes" id="UP001212085"/>
    </source>
</evidence>
<evidence type="ECO:0000313" key="3">
    <source>
        <dbReference type="EMBL" id="WBB06957.1"/>
    </source>
</evidence>
<accession>A0A6N7X3M5</accession>
<feature type="transmembrane region" description="Helical" evidence="1">
    <location>
        <begin position="6"/>
        <end position="24"/>
    </location>
</feature>
<dbReference type="Pfam" id="PF06612">
    <property type="entry name" value="DUF1146"/>
    <property type="match status" value="1"/>
</dbReference>
<dbReference type="RefSeq" id="WP_154454301.1">
    <property type="nucleotide sequence ID" value="NZ_BRXN01000046.1"/>
</dbReference>
<keyword evidence="1" id="KW-0812">Transmembrane</keyword>
<reference evidence="2 4" key="1">
    <citation type="submission" date="2019-08" db="EMBL/GenBank/DDBJ databases">
        <title>In-depth cultivation of the pig gut microbiome towards novel bacterial diversity and tailored functional studies.</title>
        <authorList>
            <person name="Wylensek D."/>
            <person name="Hitch T.C.A."/>
            <person name="Clavel T."/>
        </authorList>
    </citation>
    <scope>NUCLEOTIDE SEQUENCE [LARGE SCALE GENOMIC DNA]</scope>
    <source>
        <strain evidence="2 4">BL-178-WT-3A</strain>
    </source>
</reference>
<evidence type="ECO:0000256" key="1">
    <source>
        <dbReference type="SAM" id="Phobius"/>
    </source>
</evidence>
<name>A0A6N7X3M5_STRAY</name>
<evidence type="ECO:0000313" key="2">
    <source>
        <dbReference type="EMBL" id="MST53074.1"/>
    </source>
</evidence>
<evidence type="ECO:0000313" key="4">
    <source>
        <dbReference type="Proteomes" id="UP000471052"/>
    </source>
</evidence>
<gene>
    <name evidence="2" type="ORF">FYJ82_01175</name>
    <name evidence="3" type="ORF">O6R09_03285</name>
</gene>
<feature type="transmembrane region" description="Helical" evidence="1">
    <location>
        <begin position="44"/>
        <end position="64"/>
    </location>
</feature>
<keyword evidence="1" id="KW-1133">Transmembrane helix</keyword>
<keyword evidence="1" id="KW-0472">Membrane</keyword>
<dbReference type="OrthoDB" id="2224563at2"/>
<keyword evidence="5" id="KW-1185">Reference proteome</keyword>
<dbReference type="NCBIfam" id="TIGR02327">
    <property type="entry name" value="int_mem_ywzB"/>
    <property type="match status" value="1"/>
</dbReference>
<reference evidence="3 5" key="2">
    <citation type="submission" date="2022-12" db="EMBL/GenBank/DDBJ databases">
        <title>Streptococcus alactolyticus LGM, complete genome.</title>
        <authorList>
            <person name="Liu Z."/>
            <person name="Mu C."/>
            <person name="Zhu W."/>
        </authorList>
    </citation>
    <scope>NUCLEOTIDE SEQUENCE [LARGE SCALE GENOMIC DNA]</scope>
    <source>
        <strain evidence="3 5">LGM</strain>
    </source>
</reference>
<dbReference type="EMBL" id="CP114883">
    <property type="protein sequence ID" value="WBB06957.1"/>
    <property type="molecule type" value="Genomic_DNA"/>
</dbReference>